<accession>A0A0S3RW07</accession>
<proteinExistence type="predicted"/>
<keyword evidence="1" id="KW-1133">Transmembrane helix</keyword>
<keyword evidence="1" id="KW-0812">Transmembrane</keyword>
<feature type="non-terminal residue" evidence="2">
    <location>
        <position position="1"/>
    </location>
</feature>
<dbReference type="AlphaFoldDB" id="A0A0S3RW07"/>
<organism evidence="2 3">
    <name type="scientific">Vigna angularis var. angularis</name>
    <dbReference type="NCBI Taxonomy" id="157739"/>
    <lineage>
        <taxon>Eukaryota</taxon>
        <taxon>Viridiplantae</taxon>
        <taxon>Streptophyta</taxon>
        <taxon>Embryophyta</taxon>
        <taxon>Tracheophyta</taxon>
        <taxon>Spermatophyta</taxon>
        <taxon>Magnoliopsida</taxon>
        <taxon>eudicotyledons</taxon>
        <taxon>Gunneridae</taxon>
        <taxon>Pentapetalae</taxon>
        <taxon>rosids</taxon>
        <taxon>fabids</taxon>
        <taxon>Fabales</taxon>
        <taxon>Fabaceae</taxon>
        <taxon>Papilionoideae</taxon>
        <taxon>50 kb inversion clade</taxon>
        <taxon>NPAAA clade</taxon>
        <taxon>indigoferoid/millettioid clade</taxon>
        <taxon>Phaseoleae</taxon>
        <taxon>Vigna</taxon>
    </lineage>
</organism>
<evidence type="ECO:0000313" key="2">
    <source>
        <dbReference type="EMBL" id="BAT84761.1"/>
    </source>
</evidence>
<dbReference type="Proteomes" id="UP000291084">
    <property type="component" value="Chromosome 4"/>
</dbReference>
<evidence type="ECO:0000313" key="3">
    <source>
        <dbReference type="Proteomes" id="UP000291084"/>
    </source>
</evidence>
<keyword evidence="3" id="KW-1185">Reference proteome</keyword>
<evidence type="ECO:0000256" key="1">
    <source>
        <dbReference type="SAM" id="Phobius"/>
    </source>
</evidence>
<protein>
    <submittedName>
        <fullName evidence="2">Uncharacterized protein</fullName>
    </submittedName>
</protein>
<reference evidence="2 3" key="1">
    <citation type="journal article" date="2015" name="Sci. Rep.">
        <title>The power of single molecule real-time sequencing technology in the de novo assembly of a eukaryotic genome.</title>
        <authorList>
            <person name="Sakai H."/>
            <person name="Naito K."/>
            <person name="Ogiso-Tanaka E."/>
            <person name="Takahashi Y."/>
            <person name="Iseki K."/>
            <person name="Muto C."/>
            <person name="Satou K."/>
            <person name="Teruya K."/>
            <person name="Shiroma A."/>
            <person name="Shimoji M."/>
            <person name="Hirano T."/>
            <person name="Itoh T."/>
            <person name="Kaga A."/>
            <person name="Tomooka N."/>
        </authorList>
    </citation>
    <scope>NUCLEOTIDE SEQUENCE [LARGE SCALE GENOMIC DNA]</scope>
    <source>
        <strain evidence="3">cv. Shumari</strain>
    </source>
</reference>
<feature type="transmembrane region" description="Helical" evidence="1">
    <location>
        <begin position="43"/>
        <end position="62"/>
    </location>
</feature>
<name>A0A0S3RW07_PHAAN</name>
<dbReference type="EMBL" id="AP015037">
    <property type="protein sequence ID" value="BAT84761.1"/>
    <property type="molecule type" value="Genomic_DNA"/>
</dbReference>
<sequence>GKSANTTQPHITVHDVSDVRNFTSDAQKSLYIKRFYYRSGKKLWSAVLTLLLFNLALFFAQFERYHTRFLNPMS</sequence>
<gene>
    <name evidence="2" type="primary">Vigan.04G221200</name>
    <name evidence="2" type="ORF">VIGAN_04221200</name>
</gene>
<keyword evidence="1" id="KW-0472">Membrane</keyword>